<evidence type="ECO:0000313" key="2">
    <source>
        <dbReference type="EMBL" id="CDN32686.1"/>
    </source>
</evidence>
<evidence type="ECO:0000256" key="1">
    <source>
        <dbReference type="SAM" id="Phobius"/>
    </source>
</evidence>
<dbReference type="HOGENOM" id="CLU_2509055_0_0_10"/>
<gene>
    <name evidence="2" type="ORF">BN938_2616</name>
</gene>
<keyword evidence="1" id="KW-0472">Membrane</keyword>
<feature type="transmembrane region" description="Helical" evidence="1">
    <location>
        <begin position="60"/>
        <end position="78"/>
    </location>
</feature>
<keyword evidence="3" id="KW-1185">Reference proteome</keyword>
<dbReference type="AlphaFoldDB" id="A0A060RAL7"/>
<evidence type="ECO:0000313" key="3">
    <source>
        <dbReference type="Proteomes" id="UP000027616"/>
    </source>
</evidence>
<sequence>MQNNFYNIADWGVFVFVVPLVFSLYKVTSKDGDSDNKILSIIALGSLLSISLTTDFKGSFYLQKALAILLSSLIVFAINKHTKLW</sequence>
<reference evidence="2 3" key="1">
    <citation type="journal article" date="2015" name="Genome Announc.">
        <title>Complete Genome Sequence of the Novel Leech Symbiont Mucinivorans hirudinis M3T.</title>
        <authorList>
            <person name="Nelson M.C."/>
            <person name="Bomar L."/>
            <person name="Graf J."/>
        </authorList>
    </citation>
    <scope>NUCLEOTIDE SEQUENCE [LARGE SCALE GENOMIC DNA]</scope>
    <source>
        <strain evidence="3">M3</strain>
    </source>
</reference>
<protein>
    <submittedName>
        <fullName evidence="2">Uncharacterized protein</fullName>
    </submittedName>
</protein>
<dbReference type="Proteomes" id="UP000027616">
    <property type="component" value="Chromosome I"/>
</dbReference>
<dbReference type="KEGG" id="rbc:BN938_2616"/>
<feature type="transmembrane region" description="Helical" evidence="1">
    <location>
        <begin position="6"/>
        <end position="25"/>
    </location>
</feature>
<organism evidence="2 3">
    <name type="scientific">Mucinivorans hirudinis</name>
    <dbReference type="NCBI Taxonomy" id="1433126"/>
    <lineage>
        <taxon>Bacteria</taxon>
        <taxon>Pseudomonadati</taxon>
        <taxon>Bacteroidota</taxon>
        <taxon>Bacteroidia</taxon>
        <taxon>Bacteroidales</taxon>
        <taxon>Rikenellaceae</taxon>
        <taxon>Mucinivorans</taxon>
    </lineage>
</organism>
<accession>A0A060RAL7</accession>
<keyword evidence="1" id="KW-1133">Transmembrane helix</keyword>
<name>A0A060RAL7_9BACT</name>
<dbReference type="EMBL" id="HG934468">
    <property type="protein sequence ID" value="CDN32686.1"/>
    <property type="molecule type" value="Genomic_DNA"/>
</dbReference>
<proteinExistence type="predicted"/>
<keyword evidence="1" id="KW-0812">Transmembrane</keyword>